<dbReference type="InterPro" id="IPR036465">
    <property type="entry name" value="vWFA_dom_sf"/>
</dbReference>
<evidence type="ECO:0000256" key="1">
    <source>
        <dbReference type="SAM" id="Coils"/>
    </source>
</evidence>
<dbReference type="SUPFAM" id="SSF53300">
    <property type="entry name" value="vWA-like"/>
    <property type="match status" value="1"/>
</dbReference>
<name>A0A9D1JTT0_9FIRM</name>
<dbReference type="AlphaFoldDB" id="A0A9D1JTT0"/>
<evidence type="ECO:0000313" key="3">
    <source>
        <dbReference type="Proteomes" id="UP000886741"/>
    </source>
</evidence>
<sequence>MSTTIAAAEAITMVEPGVYLEKLSWFSRLLREEGLTVGTQETLDAGKILVSLGFEDREQVKTALRTVYAKSREEQNLFDRVFDGFFLSEEQMRQLAKEHLEQQQREQQIQEQAREDLEVNGKPMELTEEQRSIYMTMPEEAREKLRRFRETFQDTAERSPKLYDNFIKSVFVKTILEEQMRMEDAGLGCMAADPEIGILYRDISRFRDTEIPKAITIIQSISQQINGELSASRKHRGHSGKLDFRRTIRKGLETGGSFYRLHYKKKRHRKKHLVLLCDVSGSMMQFSEFALRFIQSLNHVSESSRAFVFSEELHEADAFSLQNMDLFRSSIRESGLYGKGTDLGSALEDLLSRQPAVLNRSTTLIILSDTKTVDQPRAIRALLEAKRQAGRVLILNPIPESKWPYLKSAQAFGAVCSMVSCSTLNALAAACRRLSDQ</sequence>
<dbReference type="PANTHER" id="PTHR39338:SF5">
    <property type="entry name" value="BLR6139 PROTEIN"/>
    <property type="match status" value="1"/>
</dbReference>
<dbReference type="InterPro" id="IPR008912">
    <property type="entry name" value="Uncharacterised_CoxE"/>
</dbReference>
<evidence type="ECO:0000313" key="2">
    <source>
        <dbReference type="EMBL" id="HIS64509.1"/>
    </source>
</evidence>
<reference evidence="2" key="2">
    <citation type="journal article" date="2021" name="PeerJ">
        <title>Extensive microbial diversity within the chicken gut microbiome revealed by metagenomics and culture.</title>
        <authorList>
            <person name="Gilroy R."/>
            <person name="Ravi A."/>
            <person name="Getino M."/>
            <person name="Pursley I."/>
            <person name="Horton D.L."/>
            <person name="Alikhan N.F."/>
            <person name="Baker D."/>
            <person name="Gharbi K."/>
            <person name="Hall N."/>
            <person name="Watson M."/>
            <person name="Adriaenssens E.M."/>
            <person name="Foster-Nyarko E."/>
            <person name="Jarju S."/>
            <person name="Secka A."/>
            <person name="Antonio M."/>
            <person name="Oren A."/>
            <person name="Chaudhuri R.R."/>
            <person name="La Ragione R."/>
            <person name="Hildebrand F."/>
            <person name="Pallen M.J."/>
        </authorList>
    </citation>
    <scope>NUCLEOTIDE SEQUENCE</scope>
    <source>
        <strain evidence="2">ChiBcec16-1751</strain>
    </source>
</reference>
<gene>
    <name evidence="2" type="ORF">IAA83_03945</name>
</gene>
<reference evidence="2" key="1">
    <citation type="submission" date="2020-10" db="EMBL/GenBank/DDBJ databases">
        <authorList>
            <person name="Gilroy R."/>
        </authorList>
    </citation>
    <scope>NUCLEOTIDE SEQUENCE</scope>
    <source>
        <strain evidence="2">ChiBcec16-1751</strain>
    </source>
</reference>
<dbReference type="PANTHER" id="PTHR39338">
    <property type="entry name" value="BLL5662 PROTEIN-RELATED"/>
    <property type="match status" value="1"/>
</dbReference>
<dbReference type="Gene3D" id="3.40.50.410">
    <property type="entry name" value="von Willebrand factor, type A domain"/>
    <property type="match status" value="1"/>
</dbReference>
<keyword evidence="1" id="KW-0175">Coiled coil</keyword>
<dbReference type="Pfam" id="PF05762">
    <property type="entry name" value="VWA_CoxE"/>
    <property type="match status" value="1"/>
</dbReference>
<accession>A0A9D1JTT0</accession>
<organism evidence="2 3">
    <name type="scientific">Candidatus Avoscillospira avistercoris</name>
    <dbReference type="NCBI Taxonomy" id="2840707"/>
    <lineage>
        <taxon>Bacteria</taxon>
        <taxon>Bacillati</taxon>
        <taxon>Bacillota</taxon>
        <taxon>Clostridia</taxon>
        <taxon>Eubacteriales</taxon>
        <taxon>Oscillospiraceae</taxon>
        <taxon>Oscillospiraceae incertae sedis</taxon>
        <taxon>Candidatus Avoscillospira</taxon>
    </lineage>
</organism>
<dbReference type="Proteomes" id="UP000886741">
    <property type="component" value="Unassembled WGS sequence"/>
</dbReference>
<comment type="caution">
    <text evidence="2">The sequence shown here is derived from an EMBL/GenBank/DDBJ whole genome shotgun (WGS) entry which is preliminary data.</text>
</comment>
<dbReference type="EMBL" id="DVJJ01000061">
    <property type="protein sequence ID" value="HIS64509.1"/>
    <property type="molecule type" value="Genomic_DNA"/>
</dbReference>
<protein>
    <submittedName>
        <fullName evidence="2">VWA domain-containing protein</fullName>
    </submittedName>
</protein>
<proteinExistence type="predicted"/>
<feature type="coiled-coil region" evidence="1">
    <location>
        <begin position="92"/>
        <end position="120"/>
    </location>
</feature>